<gene>
    <name evidence="3" type="primary">ylbJ</name>
    <name evidence="3" type="ORF">ACFOUO_06395</name>
</gene>
<feature type="transmembrane region" description="Helical" evidence="1">
    <location>
        <begin position="349"/>
        <end position="366"/>
    </location>
</feature>
<feature type="transmembrane region" description="Helical" evidence="1">
    <location>
        <begin position="152"/>
        <end position="178"/>
    </location>
</feature>
<feature type="transmembrane region" description="Helical" evidence="1">
    <location>
        <begin position="257"/>
        <end position="275"/>
    </location>
</feature>
<dbReference type="InterPro" id="IPR014226">
    <property type="entry name" value="Spore_IM_YlbJ"/>
</dbReference>
<name>A0ABV8JI20_9BACL</name>
<feature type="transmembrane region" description="Helical" evidence="1">
    <location>
        <begin position="99"/>
        <end position="120"/>
    </location>
</feature>
<dbReference type="InterPro" id="IPR011642">
    <property type="entry name" value="Gate_dom"/>
</dbReference>
<dbReference type="Proteomes" id="UP001595843">
    <property type="component" value="Unassembled WGS sequence"/>
</dbReference>
<keyword evidence="1" id="KW-0812">Transmembrane</keyword>
<feature type="domain" description="Nucleoside transporter/FeoB GTPase Gate" evidence="2">
    <location>
        <begin position="64"/>
        <end position="140"/>
    </location>
</feature>
<dbReference type="Pfam" id="PF07670">
    <property type="entry name" value="Gate"/>
    <property type="match status" value="1"/>
</dbReference>
<keyword evidence="4" id="KW-1185">Reference proteome</keyword>
<sequence length="429" mass="46798">MRRHVIKSLMNGRVSMRPMNTVLRNRIRSVTLGAVALFLVLSLILYPEQAFQSSLKGLKIWWDVVFPALLPFFIASEILMGFGVVHFLGVLLEPMMRPLFRVPGVGAFVMAMGLASGYPIGAKLTARLREQKLISRTEGERLVSFTNTADPLFMFGAVAVGFFHDVSLGVSLAVAHYSSSLLLGFLMRFHEPKGAATPSPKEDSTFFLWRALQAMHRARLSDGRSLGQLMGDAISSSVNTLMGIGGFIIMFSVIIDVLTQVGITGIFAAAVGFLFKGIGLPEELAPSVIAGLFEITLGAQVASQVPITVHMAYKMAVTGAIIAWSGFSVHAQVASILSRTDIRYTPYCVARFIHALFAGSITLLIWEPVGRYLLTSDAAVPAFLRQIPEAGWAGFPERVQYLGWRALLLLGTLMLAALGIRAIRRLLLR</sequence>
<evidence type="ECO:0000313" key="4">
    <source>
        <dbReference type="Proteomes" id="UP001595843"/>
    </source>
</evidence>
<feature type="transmembrane region" description="Helical" evidence="1">
    <location>
        <begin position="229"/>
        <end position="251"/>
    </location>
</feature>
<reference evidence="4" key="1">
    <citation type="journal article" date="2019" name="Int. J. Syst. Evol. Microbiol.">
        <title>The Global Catalogue of Microorganisms (GCM) 10K type strain sequencing project: providing services to taxonomists for standard genome sequencing and annotation.</title>
        <authorList>
            <consortium name="The Broad Institute Genomics Platform"/>
            <consortium name="The Broad Institute Genome Sequencing Center for Infectious Disease"/>
            <person name="Wu L."/>
            <person name="Ma J."/>
        </authorList>
    </citation>
    <scope>NUCLEOTIDE SEQUENCE [LARGE SCALE GENOMIC DNA]</scope>
    <source>
        <strain evidence="4">IBRC-M 10813</strain>
    </source>
</reference>
<proteinExistence type="predicted"/>
<keyword evidence="1" id="KW-1133">Transmembrane helix</keyword>
<dbReference type="EMBL" id="JBHSAP010000009">
    <property type="protein sequence ID" value="MFC4076437.1"/>
    <property type="molecule type" value="Genomic_DNA"/>
</dbReference>
<evidence type="ECO:0000259" key="2">
    <source>
        <dbReference type="Pfam" id="PF07670"/>
    </source>
</evidence>
<dbReference type="NCBIfam" id="TIGR02871">
    <property type="entry name" value="spore_ylbJ"/>
    <property type="match status" value="1"/>
</dbReference>
<keyword evidence="1" id="KW-0472">Membrane</keyword>
<accession>A0ABV8JI20</accession>
<organism evidence="3 4">
    <name type="scientific">Salinithrix halophila</name>
    <dbReference type="NCBI Taxonomy" id="1485204"/>
    <lineage>
        <taxon>Bacteria</taxon>
        <taxon>Bacillati</taxon>
        <taxon>Bacillota</taxon>
        <taxon>Bacilli</taxon>
        <taxon>Bacillales</taxon>
        <taxon>Thermoactinomycetaceae</taxon>
        <taxon>Salinithrix</taxon>
    </lineage>
</organism>
<comment type="caution">
    <text evidence="3">The sequence shown here is derived from an EMBL/GenBank/DDBJ whole genome shotgun (WGS) entry which is preliminary data.</text>
</comment>
<feature type="transmembrane region" description="Helical" evidence="1">
    <location>
        <begin position="402"/>
        <end position="423"/>
    </location>
</feature>
<feature type="transmembrane region" description="Helical" evidence="1">
    <location>
        <begin position="284"/>
        <end position="303"/>
    </location>
</feature>
<feature type="transmembrane region" description="Helical" evidence="1">
    <location>
        <begin position="66"/>
        <end position="92"/>
    </location>
</feature>
<feature type="transmembrane region" description="Helical" evidence="1">
    <location>
        <begin position="315"/>
        <end position="337"/>
    </location>
</feature>
<evidence type="ECO:0000256" key="1">
    <source>
        <dbReference type="SAM" id="Phobius"/>
    </source>
</evidence>
<evidence type="ECO:0000313" key="3">
    <source>
        <dbReference type="EMBL" id="MFC4076437.1"/>
    </source>
</evidence>
<protein>
    <submittedName>
        <fullName evidence="3">Sporulation integral membrane protein YlbJ</fullName>
    </submittedName>
</protein>